<proteinExistence type="predicted"/>
<evidence type="ECO:0000313" key="2">
    <source>
        <dbReference type="Proteomes" id="UP000287177"/>
    </source>
</evidence>
<accession>A0A439DWW7</accession>
<dbReference type="EMBL" id="ATDN01000008">
    <property type="protein sequence ID" value="RWA21753.1"/>
    <property type="molecule type" value="Genomic_DNA"/>
</dbReference>
<protein>
    <submittedName>
        <fullName evidence="1">Uncharacterized protein</fullName>
    </submittedName>
</protein>
<comment type="caution">
    <text evidence="1">The sequence shown here is derived from an EMBL/GenBank/DDBJ whole genome shotgun (WGS) entry which is preliminary data.</text>
</comment>
<organism evidence="1 2">
    <name type="scientific">Mycolicibacterium elephantis DSM 44368</name>
    <dbReference type="NCBI Taxonomy" id="1335622"/>
    <lineage>
        <taxon>Bacteria</taxon>
        <taxon>Bacillati</taxon>
        <taxon>Actinomycetota</taxon>
        <taxon>Actinomycetes</taxon>
        <taxon>Mycobacteriales</taxon>
        <taxon>Mycobacteriaceae</taxon>
        <taxon>Mycolicibacterium</taxon>
    </lineage>
</organism>
<dbReference type="Proteomes" id="UP000287177">
    <property type="component" value="Unassembled WGS sequence"/>
</dbReference>
<reference evidence="1 2" key="1">
    <citation type="submission" date="2013-06" db="EMBL/GenBank/DDBJ databases">
        <title>The draft sequence of the Mycobacterium elephantis genome.</title>
        <authorList>
            <person name="Pettersson F.B."/>
            <person name="Das S."/>
            <person name="Dasgupta S."/>
            <person name="Bhattacharya A."/>
            <person name="Kirsebom L.A."/>
        </authorList>
    </citation>
    <scope>NUCLEOTIDE SEQUENCE [LARGE SCALE GENOMIC DNA]</scope>
    <source>
        <strain evidence="1 2">DSM 44368</strain>
    </source>
</reference>
<sequence>MIRRYCVSHATPLIPDSWYDECIAMGDFQTDSPLHVKNLDQFWHEARPIALGAAGTHVLPIALEKASDDTRLVEISSYRKRILPYPEGVESVRYPTLRELSCEKEVDAAGPATFTPRAGHDFLVAQPLYFKNSVSRHYATIHHRRDILDYTSIAVEMGVLDSDSASEFLAAKHFIPGGVELGIFPKPWLVQTLSAIERVSRPFVQRHADRLRRYNTYQIRAVGFLSERLGSFFLIRHLMELYSNNIPAEIFGHMIVMVEGRSSYSAGLAEHGRSRRYQLTSRRTP</sequence>
<gene>
    <name evidence="1" type="ORF">MELE44368_15395</name>
</gene>
<name>A0A439DWW7_9MYCO</name>
<evidence type="ECO:0000313" key="1">
    <source>
        <dbReference type="EMBL" id="RWA21753.1"/>
    </source>
</evidence>
<keyword evidence="2" id="KW-1185">Reference proteome</keyword>
<dbReference type="AlphaFoldDB" id="A0A439DWW7"/>